<dbReference type="Gene3D" id="3.90.280.10">
    <property type="entry name" value="PEBP-like"/>
    <property type="match status" value="1"/>
</dbReference>
<dbReference type="CDD" id="cd00457">
    <property type="entry name" value="PEBP"/>
    <property type="match status" value="1"/>
</dbReference>
<keyword evidence="2" id="KW-1185">Reference proteome</keyword>
<dbReference type="AlphaFoldDB" id="A0A9P5L8F4"/>
<dbReference type="InterPro" id="IPR008914">
    <property type="entry name" value="PEBP"/>
</dbReference>
<dbReference type="OrthoDB" id="10251855at2759"/>
<dbReference type="InterPro" id="IPR049556">
    <property type="entry name" value="PhiB"/>
</dbReference>
<dbReference type="InterPro" id="IPR036610">
    <property type="entry name" value="PEBP-like_sf"/>
</dbReference>
<dbReference type="Pfam" id="PF01161">
    <property type="entry name" value="PBP"/>
    <property type="match status" value="1"/>
</dbReference>
<protein>
    <recommendedName>
        <fullName evidence="3">PEBP-like protein</fullName>
    </recommendedName>
</protein>
<dbReference type="Proteomes" id="UP000722485">
    <property type="component" value="Unassembled WGS sequence"/>
</dbReference>
<evidence type="ECO:0000313" key="1">
    <source>
        <dbReference type="EMBL" id="KAF7545518.1"/>
    </source>
</evidence>
<evidence type="ECO:0008006" key="3">
    <source>
        <dbReference type="Google" id="ProtNLM"/>
    </source>
</evidence>
<accession>A0A9P5L8F4</accession>
<name>A0A9P5L8F4_9HYPO</name>
<organism evidence="1 2">
    <name type="scientific">Cylindrodendrum hubeiense</name>
    <dbReference type="NCBI Taxonomy" id="595255"/>
    <lineage>
        <taxon>Eukaryota</taxon>
        <taxon>Fungi</taxon>
        <taxon>Dikarya</taxon>
        <taxon>Ascomycota</taxon>
        <taxon>Pezizomycotina</taxon>
        <taxon>Sordariomycetes</taxon>
        <taxon>Hypocreomycetidae</taxon>
        <taxon>Hypocreales</taxon>
        <taxon>Nectriaceae</taxon>
        <taxon>Cylindrodendrum</taxon>
    </lineage>
</organism>
<evidence type="ECO:0000313" key="2">
    <source>
        <dbReference type="Proteomes" id="UP000722485"/>
    </source>
</evidence>
<gene>
    <name evidence="1" type="ORF">G7Z17_g9112</name>
</gene>
<dbReference type="SUPFAM" id="SSF49777">
    <property type="entry name" value="PEBP-like"/>
    <property type="match status" value="1"/>
</dbReference>
<proteinExistence type="predicted"/>
<dbReference type="EMBL" id="JAANBB010000250">
    <property type="protein sequence ID" value="KAF7545518.1"/>
    <property type="molecule type" value="Genomic_DNA"/>
</dbReference>
<reference evidence="1" key="1">
    <citation type="submission" date="2020-03" db="EMBL/GenBank/DDBJ databases">
        <title>Draft Genome Sequence of Cylindrodendrum hubeiense.</title>
        <authorList>
            <person name="Buettner E."/>
            <person name="Kellner H."/>
        </authorList>
    </citation>
    <scope>NUCLEOTIDE SEQUENCE</scope>
    <source>
        <strain evidence="1">IHI 201604</strain>
    </source>
</reference>
<sequence length="201" mass="22274">MTAYLEITLSWLFKNFRGRDDKAFTTNPAFASHPEPTLQVTSPDCGADGATLSKGYIAGGKVLIPELKWETVEGVKEWLVVNEDFDAPLPKPICHGIYVGVPAEKLSLGNEDFQPAAGASSTQLKGGFSYGMTRNGKLYTPPRPLINHGFHRYFWFVVGLNEPLDPEFVASKPSREAVAAKIDGRVVAWGRWMGQCERKWE</sequence>
<comment type="caution">
    <text evidence="1">The sequence shown here is derived from an EMBL/GenBank/DDBJ whole genome shotgun (WGS) entry which is preliminary data.</text>
</comment>